<evidence type="ECO:0000313" key="4">
    <source>
        <dbReference type="EMBL" id="CAE7807352.1"/>
    </source>
</evidence>
<dbReference type="AlphaFoldDB" id="A0A812Z2E2"/>
<dbReference type="SMART" id="SM00271">
    <property type="entry name" value="DnaJ"/>
    <property type="match status" value="1"/>
</dbReference>
<dbReference type="Proteomes" id="UP000601435">
    <property type="component" value="Unassembled WGS sequence"/>
</dbReference>
<dbReference type="EMBL" id="CAJNJA010045153">
    <property type="protein sequence ID" value="CAE7807352.1"/>
    <property type="molecule type" value="Genomic_DNA"/>
</dbReference>
<evidence type="ECO:0000259" key="3">
    <source>
        <dbReference type="PROSITE" id="PS50076"/>
    </source>
</evidence>
<comment type="caution">
    <text evidence="4">The sequence shown here is derived from an EMBL/GenBank/DDBJ whole genome shotgun (WGS) entry which is preliminary data.</text>
</comment>
<protein>
    <submittedName>
        <fullName evidence="4">LDJ2 protein</fullName>
    </submittedName>
</protein>
<evidence type="ECO:0000256" key="1">
    <source>
        <dbReference type="SAM" id="Coils"/>
    </source>
</evidence>
<proteinExistence type="predicted"/>
<organism evidence="4 5">
    <name type="scientific">Symbiodinium necroappetens</name>
    <dbReference type="NCBI Taxonomy" id="1628268"/>
    <lineage>
        <taxon>Eukaryota</taxon>
        <taxon>Sar</taxon>
        <taxon>Alveolata</taxon>
        <taxon>Dinophyceae</taxon>
        <taxon>Suessiales</taxon>
        <taxon>Symbiodiniaceae</taxon>
        <taxon>Symbiodinium</taxon>
    </lineage>
</organism>
<keyword evidence="1" id="KW-0175">Coiled coil</keyword>
<evidence type="ECO:0000313" key="5">
    <source>
        <dbReference type="Proteomes" id="UP000601435"/>
    </source>
</evidence>
<dbReference type="PROSITE" id="PS00636">
    <property type="entry name" value="DNAJ_1"/>
    <property type="match status" value="1"/>
</dbReference>
<reference evidence="4" key="1">
    <citation type="submission" date="2021-02" db="EMBL/GenBank/DDBJ databases">
        <authorList>
            <person name="Dougan E. K."/>
            <person name="Rhodes N."/>
            <person name="Thang M."/>
            <person name="Chan C."/>
        </authorList>
    </citation>
    <scope>NUCLEOTIDE SEQUENCE</scope>
</reference>
<gene>
    <name evidence="4" type="primary">LDJ2</name>
    <name evidence="4" type="ORF">SNEC2469_LOCUS23888</name>
</gene>
<dbReference type="CDD" id="cd06257">
    <property type="entry name" value="DnaJ"/>
    <property type="match status" value="1"/>
</dbReference>
<feature type="coiled-coil region" evidence="1">
    <location>
        <begin position="305"/>
        <end position="332"/>
    </location>
</feature>
<dbReference type="Gene3D" id="1.10.287.110">
    <property type="entry name" value="DnaJ domain"/>
    <property type="match status" value="1"/>
</dbReference>
<name>A0A812Z2E2_9DINO</name>
<feature type="region of interest" description="Disordered" evidence="2">
    <location>
        <begin position="394"/>
        <end position="442"/>
    </location>
</feature>
<feature type="non-terminal residue" evidence="4">
    <location>
        <position position="535"/>
    </location>
</feature>
<dbReference type="SUPFAM" id="SSF46565">
    <property type="entry name" value="Chaperone J-domain"/>
    <property type="match status" value="1"/>
</dbReference>
<evidence type="ECO:0000256" key="2">
    <source>
        <dbReference type="SAM" id="MobiDB-lite"/>
    </source>
</evidence>
<feature type="compositionally biased region" description="Polar residues" evidence="2">
    <location>
        <begin position="394"/>
        <end position="404"/>
    </location>
</feature>
<dbReference type="Pfam" id="PF00226">
    <property type="entry name" value="DnaJ"/>
    <property type="match status" value="1"/>
</dbReference>
<feature type="compositionally biased region" description="Low complexity" evidence="2">
    <location>
        <begin position="420"/>
        <end position="431"/>
    </location>
</feature>
<dbReference type="InterPro" id="IPR036869">
    <property type="entry name" value="J_dom_sf"/>
</dbReference>
<accession>A0A812Z2E2</accession>
<keyword evidence="5" id="KW-1185">Reference proteome</keyword>
<dbReference type="InterPro" id="IPR018253">
    <property type="entry name" value="DnaJ_domain_CS"/>
</dbReference>
<dbReference type="InterPro" id="IPR001623">
    <property type="entry name" value="DnaJ_domain"/>
</dbReference>
<feature type="domain" description="J" evidence="3">
    <location>
        <begin position="1"/>
        <end position="63"/>
    </location>
</feature>
<sequence length="535" mass="59655">VLQLPRKATPEDIQPFARRKSFRKRALVTHPDKGGRPEDFQAVVAAFEVLTNSQHREEYDRSLNALGNTDGGMDAGSLDMDAVTDMGSEELAARRAVREALIRLCSASPAEQKRILKELQTEVLEEAMEFLQSAHAKSAWNMEFTQFRNTDKSNSLSMAGIYADMKGRYAVELSWEGMSVRTQTTVSLSEAIDWHITLTQLKARAVDRINLGYSPQLPLTQEELAVGYRTSPAMYLSFYCDWGEKESKRQTITPATSDLSLAVKIKHRYDDIFAQEEEALSAGGKSPATGHKLRALKKEVETWIEQELQEEFVVLKIMAAELRNRHKKAEREDWIQEAQSAIELRDLLGSKRTGLHTSVAKLKYLDTEQKSATRSLLVGDLSLRLKAGPENQAAITASAAQRSPRSSKPRATKEIADAKPPAARPGASQSSGRRRGSLDPDECGEYQLRRSAEDLRKAILSPLLPSSQTGRQPDAVIRATLNHSALPGWSALRACARVVRVTVDAHITRTFKNFVYNEHWFQRLGLLLASWGASL</sequence>
<dbReference type="OrthoDB" id="10570908at2759"/>
<dbReference type="PROSITE" id="PS50076">
    <property type="entry name" value="DNAJ_2"/>
    <property type="match status" value="1"/>
</dbReference>